<evidence type="ECO:0000313" key="2">
    <source>
        <dbReference type="EMBL" id="JAD67819.1"/>
    </source>
</evidence>
<dbReference type="EMBL" id="GBRH01230076">
    <property type="protein sequence ID" value="JAD67819.1"/>
    <property type="molecule type" value="Transcribed_RNA"/>
</dbReference>
<dbReference type="AlphaFoldDB" id="A0A0A9BUT9"/>
<protein>
    <submittedName>
        <fullName evidence="2">Uncharacterized protein</fullName>
    </submittedName>
</protein>
<evidence type="ECO:0000256" key="1">
    <source>
        <dbReference type="SAM" id="MobiDB-lite"/>
    </source>
</evidence>
<proteinExistence type="predicted"/>
<reference evidence="2" key="2">
    <citation type="journal article" date="2015" name="Data Brief">
        <title>Shoot transcriptome of the giant reed, Arundo donax.</title>
        <authorList>
            <person name="Barrero R.A."/>
            <person name="Guerrero F.D."/>
            <person name="Moolhuijzen P."/>
            <person name="Goolsby J.A."/>
            <person name="Tidwell J."/>
            <person name="Bellgard S.E."/>
            <person name="Bellgard M.I."/>
        </authorList>
    </citation>
    <scope>NUCLEOTIDE SEQUENCE</scope>
    <source>
        <tissue evidence="2">Shoot tissue taken approximately 20 cm above the soil surface</tissue>
    </source>
</reference>
<reference evidence="2" key="1">
    <citation type="submission" date="2014-09" db="EMBL/GenBank/DDBJ databases">
        <authorList>
            <person name="Magalhaes I.L.F."/>
            <person name="Oliveira U."/>
            <person name="Santos F.R."/>
            <person name="Vidigal T.H.D.A."/>
            <person name="Brescovit A.D."/>
            <person name="Santos A.J."/>
        </authorList>
    </citation>
    <scope>NUCLEOTIDE SEQUENCE</scope>
    <source>
        <tissue evidence="2">Shoot tissue taken approximately 20 cm above the soil surface</tissue>
    </source>
</reference>
<accession>A0A0A9BUT9</accession>
<organism evidence="2">
    <name type="scientific">Arundo donax</name>
    <name type="common">Giant reed</name>
    <name type="synonym">Donax arundinaceus</name>
    <dbReference type="NCBI Taxonomy" id="35708"/>
    <lineage>
        <taxon>Eukaryota</taxon>
        <taxon>Viridiplantae</taxon>
        <taxon>Streptophyta</taxon>
        <taxon>Embryophyta</taxon>
        <taxon>Tracheophyta</taxon>
        <taxon>Spermatophyta</taxon>
        <taxon>Magnoliopsida</taxon>
        <taxon>Liliopsida</taxon>
        <taxon>Poales</taxon>
        <taxon>Poaceae</taxon>
        <taxon>PACMAD clade</taxon>
        <taxon>Arundinoideae</taxon>
        <taxon>Arundineae</taxon>
        <taxon>Arundo</taxon>
    </lineage>
</organism>
<name>A0A0A9BUT9_ARUDO</name>
<feature type="region of interest" description="Disordered" evidence="1">
    <location>
        <begin position="1"/>
        <end position="40"/>
    </location>
</feature>
<sequence length="40" mass="4838">MLQGALGHQEDIQGHARRRRQDAPLRPSHRRRQERILFLH</sequence>